<feature type="binding site" evidence="19">
    <location>
        <position position="7"/>
    </location>
    <ligand>
        <name>a divalent metal cation</name>
        <dbReference type="ChEBI" id="CHEBI:60240"/>
        <label>1</label>
        <note>catalytic</note>
    </ligand>
</feature>
<evidence type="ECO:0000256" key="17">
    <source>
        <dbReference type="PIRSR" id="PIRSR606309-1"/>
    </source>
</evidence>
<evidence type="ECO:0000256" key="1">
    <source>
        <dbReference type="ARBA" id="ARBA00001936"/>
    </source>
</evidence>
<gene>
    <name evidence="20 22" type="primary">dnaQ</name>
    <name evidence="22" type="ORF">HHL28_15945</name>
</gene>
<dbReference type="InterPro" id="IPR013520">
    <property type="entry name" value="Ribonucl_H"/>
</dbReference>
<comment type="function">
    <text evidence="14 20">DNA polymerase III is a complex, multichain enzyme responsible for most of the replicative synthesis in bacteria. The epsilon subunit contain the editing function and is a proofreading 3'-5' exonuclease.</text>
</comment>
<dbReference type="CDD" id="cd06131">
    <property type="entry name" value="DNA_pol_III_epsilon_Ecoli_like"/>
    <property type="match status" value="1"/>
</dbReference>
<dbReference type="PANTHER" id="PTHR30231">
    <property type="entry name" value="DNA POLYMERASE III SUBUNIT EPSILON"/>
    <property type="match status" value="1"/>
</dbReference>
<dbReference type="PANTHER" id="PTHR30231:SF41">
    <property type="entry name" value="DNA POLYMERASE III SUBUNIT EPSILON"/>
    <property type="match status" value="1"/>
</dbReference>
<comment type="subunit">
    <text evidence="15 20">DNA polymerase III contains a core (composed of alpha, epsilon and theta chains) that associates with a tau subunit. This core dimerizes to form the POLIII' complex. PolIII' associates with the gamma complex (composed of gamma, delta, delta', psi and chi chains) and with the beta chain to form the complete DNA polymerase III complex.</text>
</comment>
<keyword evidence="13 19" id="KW-0464">Manganese</keyword>
<evidence type="ECO:0000256" key="4">
    <source>
        <dbReference type="ARBA" id="ARBA00022679"/>
    </source>
</evidence>
<dbReference type="EMBL" id="CP051775">
    <property type="protein sequence ID" value="QJE74367.1"/>
    <property type="molecule type" value="Genomic_DNA"/>
</dbReference>
<evidence type="ECO:0000313" key="23">
    <source>
        <dbReference type="Proteomes" id="UP000501891"/>
    </source>
</evidence>
<evidence type="ECO:0000256" key="12">
    <source>
        <dbReference type="ARBA" id="ARBA00022932"/>
    </source>
</evidence>
<dbReference type="InterPro" id="IPR006054">
    <property type="entry name" value="DnaQ"/>
</dbReference>
<evidence type="ECO:0000256" key="18">
    <source>
        <dbReference type="PIRSR" id="PIRSR606309-2"/>
    </source>
</evidence>
<evidence type="ECO:0000256" key="10">
    <source>
        <dbReference type="ARBA" id="ARBA00022839"/>
    </source>
</evidence>
<name>A0A858RAI4_9PROT</name>
<reference evidence="22" key="1">
    <citation type="submission" date="2020-04" db="EMBL/GenBank/DDBJ databases">
        <title>A desert anoxygenic phototrophic bacterium fixes CO2 using RubisCO under aerobic conditions.</title>
        <authorList>
            <person name="Tang K."/>
        </authorList>
    </citation>
    <scope>NUCLEOTIDE SEQUENCE [LARGE SCALE GENOMIC DNA]</scope>
    <source>
        <strain evidence="22">MIMtkB3</strain>
    </source>
</reference>
<feature type="binding site" evidence="18">
    <location>
        <position position="154"/>
    </location>
    <ligand>
        <name>substrate</name>
    </ligand>
</feature>
<keyword evidence="5 20" id="KW-0548">Nucleotidyltransferase</keyword>
<feature type="binding site" evidence="18">
    <location>
        <position position="57"/>
    </location>
    <ligand>
        <name>substrate</name>
    </ligand>
</feature>
<dbReference type="InterPro" id="IPR036397">
    <property type="entry name" value="RNaseH_sf"/>
</dbReference>
<dbReference type="GO" id="GO:0003887">
    <property type="term" value="F:DNA-directed DNA polymerase activity"/>
    <property type="evidence" value="ECO:0007669"/>
    <property type="project" value="UniProtKB-KW"/>
</dbReference>
<feature type="binding site" evidence="19">
    <location>
        <position position="9"/>
    </location>
    <ligand>
        <name>a divalent metal cation</name>
        <dbReference type="ChEBI" id="CHEBI:60240"/>
        <label>1</label>
        <note>catalytic</note>
    </ligand>
</feature>
<evidence type="ECO:0000313" key="22">
    <source>
        <dbReference type="EMBL" id="QJE74367.1"/>
    </source>
</evidence>
<evidence type="ECO:0000256" key="15">
    <source>
        <dbReference type="ARBA" id="ARBA00026073"/>
    </source>
</evidence>
<keyword evidence="9 20" id="KW-0378">Hydrolase</keyword>
<dbReference type="SUPFAM" id="SSF53098">
    <property type="entry name" value="Ribonuclease H-like"/>
    <property type="match status" value="1"/>
</dbReference>
<keyword evidence="23" id="KW-1185">Reference proteome</keyword>
<organism evidence="22 23">
    <name type="scientific">Aerophototrophica crusticola</name>
    <dbReference type="NCBI Taxonomy" id="1709002"/>
    <lineage>
        <taxon>Bacteria</taxon>
        <taxon>Pseudomonadati</taxon>
        <taxon>Pseudomonadota</taxon>
        <taxon>Alphaproteobacteria</taxon>
        <taxon>Rhodospirillales</taxon>
        <taxon>Rhodospirillaceae</taxon>
        <taxon>Aerophototrophica</taxon>
    </lineage>
</organism>
<dbReference type="NCBIfam" id="NF004316">
    <property type="entry name" value="PRK05711.1"/>
    <property type="match status" value="1"/>
</dbReference>
<dbReference type="GO" id="GO:0003677">
    <property type="term" value="F:DNA binding"/>
    <property type="evidence" value="ECO:0007669"/>
    <property type="project" value="InterPro"/>
</dbReference>
<keyword evidence="7 20" id="KW-0540">Nuclease</keyword>
<evidence type="ECO:0000256" key="7">
    <source>
        <dbReference type="ARBA" id="ARBA00022722"/>
    </source>
</evidence>
<comment type="cofactor">
    <cofactor evidence="19">
        <name>Mg(2+)</name>
        <dbReference type="ChEBI" id="CHEBI:18420"/>
    </cofactor>
    <cofactor evidence="19">
        <name>Mn(2+)</name>
        <dbReference type="ChEBI" id="CHEBI:29035"/>
    </cofactor>
    <text evidence="19">Binds 2 divalent metal cations. Magnesium or manganese.</text>
</comment>
<keyword evidence="10 20" id="KW-0269">Exonuclease</keyword>
<evidence type="ECO:0000256" key="9">
    <source>
        <dbReference type="ARBA" id="ARBA00022801"/>
    </source>
</evidence>
<evidence type="ECO:0000256" key="16">
    <source>
        <dbReference type="ARBA" id="ARBA00049244"/>
    </source>
</evidence>
<dbReference type="Pfam" id="PF00929">
    <property type="entry name" value="RNase_T"/>
    <property type="match status" value="1"/>
</dbReference>
<dbReference type="GO" id="GO:0008408">
    <property type="term" value="F:3'-5' exonuclease activity"/>
    <property type="evidence" value="ECO:0007669"/>
    <property type="project" value="TreeGrafter"/>
</dbReference>
<evidence type="ECO:0000256" key="6">
    <source>
        <dbReference type="ARBA" id="ARBA00022705"/>
    </source>
</evidence>
<evidence type="ECO:0000256" key="11">
    <source>
        <dbReference type="ARBA" id="ARBA00022842"/>
    </source>
</evidence>
<comment type="cofactor">
    <cofactor evidence="1 20">
        <name>Mn(2+)</name>
        <dbReference type="ChEBI" id="CHEBI:29035"/>
    </cofactor>
</comment>
<dbReference type="KEGG" id="acru:HHL28_15945"/>
<dbReference type="Gene3D" id="3.30.420.10">
    <property type="entry name" value="Ribonuclease H-like superfamily/Ribonuclease H"/>
    <property type="match status" value="1"/>
</dbReference>
<keyword evidence="8 19" id="KW-0479">Metal-binding</keyword>
<feature type="binding site" evidence="18">
    <location>
        <position position="52"/>
    </location>
    <ligand>
        <name>substrate</name>
    </ligand>
</feature>
<feature type="binding site" evidence="18">
    <location>
        <position position="7"/>
    </location>
    <ligand>
        <name>substrate</name>
    </ligand>
</feature>
<evidence type="ECO:0000256" key="19">
    <source>
        <dbReference type="PIRSR" id="PIRSR606309-3"/>
    </source>
</evidence>
<evidence type="ECO:0000256" key="5">
    <source>
        <dbReference type="ARBA" id="ARBA00022695"/>
    </source>
</evidence>
<feature type="domain" description="Exonuclease" evidence="21">
    <location>
        <begin position="2"/>
        <end position="171"/>
    </location>
</feature>
<sequence>MREIVLDTETTGIDALNGDRVVEIGCVELLNHVSTGNHFHVYLNPERDMPAEAFAVHGLSTEFLSDKPLFSQKVGDFLEFIGDAQLVIHNASFDMGFLNAELARIGMKPLRNPVLDTVQVARRRFPGAPASLDALCRRFEIDNSNRTLHGALLDAQLLAEVYLELMGGRQPDLVLAGGPTNASGGAIVKVERPFRPARPHAPSAEELAAHEAFLKGFKAPPLWFGEKAG</sequence>
<keyword evidence="4 20" id="KW-0808">Transferase</keyword>
<dbReference type="FunFam" id="3.30.420.10:FF:000012">
    <property type="entry name" value="DNA polymerase III subunit epsilon"/>
    <property type="match status" value="1"/>
</dbReference>
<evidence type="ECO:0000256" key="2">
    <source>
        <dbReference type="ARBA" id="ARBA00012417"/>
    </source>
</evidence>
<dbReference type="GO" id="GO:0005829">
    <property type="term" value="C:cytosol"/>
    <property type="evidence" value="ECO:0007669"/>
    <property type="project" value="TreeGrafter"/>
</dbReference>
<comment type="catalytic activity">
    <reaction evidence="16 20">
        <text>DNA(n) + a 2'-deoxyribonucleoside 5'-triphosphate = DNA(n+1) + diphosphate</text>
        <dbReference type="Rhea" id="RHEA:22508"/>
        <dbReference type="Rhea" id="RHEA-COMP:17339"/>
        <dbReference type="Rhea" id="RHEA-COMP:17340"/>
        <dbReference type="ChEBI" id="CHEBI:33019"/>
        <dbReference type="ChEBI" id="CHEBI:61560"/>
        <dbReference type="ChEBI" id="CHEBI:173112"/>
        <dbReference type="EC" id="2.7.7.7"/>
    </reaction>
</comment>
<feature type="active site" description="Proton acceptor" evidence="17">
    <location>
        <position position="149"/>
    </location>
</feature>
<dbReference type="SMART" id="SM00479">
    <property type="entry name" value="EXOIII"/>
    <property type="match status" value="1"/>
</dbReference>
<dbReference type="AlphaFoldDB" id="A0A858RAI4"/>
<keyword evidence="12 20" id="KW-0239">DNA-directed DNA polymerase</keyword>
<feature type="binding site" evidence="19">
    <location>
        <position position="154"/>
    </location>
    <ligand>
        <name>a divalent metal cation</name>
        <dbReference type="ChEBI" id="CHEBI:60240"/>
        <label>1</label>
        <note>catalytic</note>
    </ligand>
</feature>
<dbReference type="InterPro" id="IPR012337">
    <property type="entry name" value="RNaseH-like_sf"/>
</dbReference>
<evidence type="ECO:0000256" key="8">
    <source>
        <dbReference type="ARBA" id="ARBA00022723"/>
    </source>
</evidence>
<dbReference type="EC" id="2.7.7.7" evidence="2 20"/>
<dbReference type="NCBIfam" id="TIGR01406">
    <property type="entry name" value="dnaQ_proteo"/>
    <property type="match status" value="1"/>
</dbReference>
<evidence type="ECO:0000256" key="14">
    <source>
        <dbReference type="ARBA" id="ARBA00025483"/>
    </source>
</evidence>
<feature type="binding site" evidence="18">
    <location>
        <position position="9"/>
    </location>
    <ligand>
        <name>substrate</name>
    </ligand>
</feature>
<dbReference type="NCBIfam" id="TIGR00573">
    <property type="entry name" value="dnaq"/>
    <property type="match status" value="1"/>
</dbReference>
<keyword evidence="6 20" id="KW-0235">DNA replication</keyword>
<protein>
    <recommendedName>
        <fullName evidence="3 20">DNA polymerase III subunit epsilon</fullName>
        <ecNumber evidence="2 20">2.7.7.7</ecNumber>
    </recommendedName>
</protein>
<evidence type="ECO:0000256" key="13">
    <source>
        <dbReference type="ARBA" id="ARBA00023211"/>
    </source>
</evidence>
<dbReference type="InterPro" id="IPR006309">
    <property type="entry name" value="DnaQ_proteo"/>
</dbReference>
<dbReference type="GO" id="GO:0046872">
    <property type="term" value="F:metal ion binding"/>
    <property type="evidence" value="ECO:0007669"/>
    <property type="project" value="UniProtKB-KW"/>
</dbReference>
<dbReference type="Proteomes" id="UP000501891">
    <property type="component" value="Chromosome"/>
</dbReference>
<evidence type="ECO:0000256" key="20">
    <source>
        <dbReference type="RuleBase" id="RU364087"/>
    </source>
</evidence>
<keyword evidence="11 19" id="KW-0460">Magnesium</keyword>
<evidence type="ECO:0000256" key="3">
    <source>
        <dbReference type="ARBA" id="ARBA00020352"/>
    </source>
</evidence>
<proteinExistence type="predicted"/>
<evidence type="ECO:0000259" key="21">
    <source>
        <dbReference type="SMART" id="SM00479"/>
    </source>
</evidence>
<dbReference type="GO" id="GO:0045004">
    <property type="term" value="P:DNA replication proofreading"/>
    <property type="evidence" value="ECO:0007669"/>
    <property type="project" value="TreeGrafter"/>
</dbReference>
<accession>A0A858RAI4</accession>